<dbReference type="Proteomes" id="UP000824219">
    <property type="component" value="Linkage Group LG11"/>
</dbReference>
<dbReference type="FunFam" id="1.10.8.270:FF:000003">
    <property type="entry name" value="Ecotropic viral integration site 5"/>
    <property type="match status" value="1"/>
</dbReference>
<proteinExistence type="predicted"/>
<keyword evidence="3" id="KW-0863">Zinc-finger</keyword>
<evidence type="ECO:0000313" key="9">
    <source>
        <dbReference type="EMBL" id="KAG7326405.1"/>
    </source>
</evidence>
<dbReference type="PANTHER" id="PTHR47219:SF11">
    <property type="entry name" value="EVI5-LIKE PROTEIN ISOFORM X1"/>
    <property type="match status" value="1"/>
</dbReference>
<evidence type="ECO:0000256" key="6">
    <source>
        <dbReference type="SAM" id="Phobius"/>
    </source>
</evidence>
<feature type="coiled-coil region" evidence="4">
    <location>
        <begin position="381"/>
        <end position="513"/>
    </location>
</feature>
<feature type="compositionally biased region" description="Basic and acidic residues" evidence="5">
    <location>
        <begin position="840"/>
        <end position="854"/>
    </location>
</feature>
<feature type="region of interest" description="Disordered" evidence="5">
    <location>
        <begin position="942"/>
        <end position="969"/>
    </location>
</feature>
<evidence type="ECO:0000259" key="7">
    <source>
        <dbReference type="PROSITE" id="PS50086"/>
    </source>
</evidence>
<dbReference type="Gene3D" id="1.10.10.750">
    <property type="entry name" value="Ypt/Rab-GAP domain of gyp1p, domain 1"/>
    <property type="match status" value="1"/>
</dbReference>
<evidence type="ECO:0008006" key="11">
    <source>
        <dbReference type="Google" id="ProtNLM"/>
    </source>
</evidence>
<dbReference type="OrthoDB" id="295078at2759"/>
<keyword evidence="6" id="KW-0472">Membrane</keyword>
<name>A0A9D3SJW8_9TELE</name>
<evidence type="ECO:0000256" key="2">
    <source>
        <dbReference type="ARBA" id="ARBA00023054"/>
    </source>
</evidence>
<feature type="region of interest" description="Disordered" evidence="5">
    <location>
        <begin position="1"/>
        <end position="41"/>
    </location>
</feature>
<dbReference type="InterPro" id="IPR035969">
    <property type="entry name" value="Rab-GAP_TBC_sf"/>
</dbReference>
<feature type="domain" description="C2H2-type" evidence="8">
    <location>
        <begin position="1131"/>
        <end position="1158"/>
    </location>
</feature>
<protein>
    <recommendedName>
        <fullName evidence="11">Rab-GAP TBC domain-containing protein</fullName>
    </recommendedName>
</protein>
<dbReference type="InterPro" id="IPR000195">
    <property type="entry name" value="Rab-GAP-TBC_dom"/>
</dbReference>
<keyword evidence="6" id="KW-1133">Transmembrane helix</keyword>
<dbReference type="Gene3D" id="1.10.472.80">
    <property type="entry name" value="Ypt/Rab-GAP domain of gyp1p, domain 3"/>
    <property type="match status" value="1"/>
</dbReference>
<dbReference type="FunFam" id="3.30.160.60:FF:000208">
    <property type="entry name" value="zinc finger protein Gfi-1b"/>
    <property type="match status" value="1"/>
</dbReference>
<feature type="region of interest" description="Disordered" evidence="5">
    <location>
        <begin position="770"/>
        <end position="797"/>
    </location>
</feature>
<dbReference type="SMART" id="SM00355">
    <property type="entry name" value="ZnF_C2H2"/>
    <property type="match status" value="4"/>
</dbReference>
<reference evidence="9 10" key="1">
    <citation type="submission" date="2021-06" db="EMBL/GenBank/DDBJ databases">
        <title>Chromosome-level genome assembly of the red-tail catfish (Hemibagrus wyckioides).</title>
        <authorList>
            <person name="Shao F."/>
        </authorList>
    </citation>
    <scope>NUCLEOTIDE SEQUENCE [LARGE SCALE GENOMIC DNA]</scope>
    <source>
        <strain evidence="9">EC202008001</strain>
        <tissue evidence="9">Blood</tissue>
    </source>
</reference>
<feature type="coiled-coil region" evidence="4">
    <location>
        <begin position="537"/>
        <end position="732"/>
    </location>
</feature>
<dbReference type="GO" id="GO:0008270">
    <property type="term" value="F:zinc ion binding"/>
    <property type="evidence" value="ECO:0007669"/>
    <property type="project" value="UniProtKB-KW"/>
</dbReference>
<keyword evidence="6" id="KW-0812">Transmembrane</keyword>
<dbReference type="FunFam" id="3.30.160.60:FF:000489">
    <property type="entry name" value="Zinc finger protein Gfi-1"/>
    <property type="match status" value="1"/>
</dbReference>
<dbReference type="PROSITE" id="PS00028">
    <property type="entry name" value="ZINC_FINGER_C2H2_1"/>
    <property type="match status" value="4"/>
</dbReference>
<feature type="region of interest" description="Disordered" evidence="5">
    <location>
        <begin position="833"/>
        <end position="879"/>
    </location>
</feature>
<evidence type="ECO:0000256" key="1">
    <source>
        <dbReference type="ARBA" id="ARBA00022553"/>
    </source>
</evidence>
<dbReference type="Pfam" id="PF00566">
    <property type="entry name" value="RabGAP-TBC"/>
    <property type="match status" value="1"/>
</dbReference>
<dbReference type="GO" id="GO:0005096">
    <property type="term" value="F:GTPase activator activity"/>
    <property type="evidence" value="ECO:0007669"/>
    <property type="project" value="UniProtKB-ARBA"/>
</dbReference>
<dbReference type="SUPFAM" id="SSF57667">
    <property type="entry name" value="beta-beta-alpha zinc fingers"/>
    <property type="match status" value="3"/>
</dbReference>
<keyword evidence="10" id="KW-1185">Reference proteome</keyword>
<dbReference type="FunFam" id="3.30.160.60:FF:000245">
    <property type="entry name" value="zinc finger protein Gfi-1"/>
    <property type="match status" value="1"/>
</dbReference>
<feature type="domain" description="C2H2-type" evidence="8">
    <location>
        <begin position="1103"/>
        <end position="1130"/>
    </location>
</feature>
<feature type="domain" description="C2H2-type" evidence="8">
    <location>
        <begin position="1074"/>
        <end position="1102"/>
    </location>
</feature>
<dbReference type="PROSITE" id="PS50157">
    <property type="entry name" value="ZINC_FINGER_C2H2_2"/>
    <property type="match status" value="4"/>
</dbReference>
<dbReference type="InterPro" id="IPR036236">
    <property type="entry name" value="Znf_C2H2_sf"/>
</dbReference>
<keyword evidence="2 4" id="KW-0175">Coiled coil</keyword>
<evidence type="ECO:0000256" key="5">
    <source>
        <dbReference type="SAM" id="MobiDB-lite"/>
    </source>
</evidence>
<gene>
    <name evidence="9" type="ORF">KOW79_009806</name>
</gene>
<feature type="compositionally biased region" description="Basic residues" evidence="5">
    <location>
        <begin position="855"/>
        <end position="873"/>
    </location>
</feature>
<feature type="transmembrane region" description="Helical" evidence="6">
    <location>
        <begin position="1386"/>
        <end position="1410"/>
    </location>
</feature>
<dbReference type="PANTHER" id="PTHR47219">
    <property type="entry name" value="RAB GTPASE-ACTIVATING PROTEIN 1-LIKE"/>
    <property type="match status" value="1"/>
</dbReference>
<dbReference type="FunFam" id="1.10.472.80:FF:000002">
    <property type="entry name" value="Ecotropic viral integration site 5"/>
    <property type="match status" value="1"/>
</dbReference>
<evidence type="ECO:0000256" key="4">
    <source>
        <dbReference type="SAM" id="Coils"/>
    </source>
</evidence>
<dbReference type="Gene3D" id="3.30.160.60">
    <property type="entry name" value="Classic Zinc Finger"/>
    <property type="match status" value="4"/>
</dbReference>
<keyword evidence="3" id="KW-0479">Metal-binding</keyword>
<dbReference type="SMART" id="SM00164">
    <property type="entry name" value="TBC"/>
    <property type="match status" value="1"/>
</dbReference>
<evidence type="ECO:0000313" key="10">
    <source>
        <dbReference type="Proteomes" id="UP000824219"/>
    </source>
</evidence>
<keyword evidence="1" id="KW-0597">Phosphoprotein</keyword>
<dbReference type="InterPro" id="IPR050302">
    <property type="entry name" value="Rab_GAP_TBC_domain"/>
</dbReference>
<accession>A0A9D3SJW8</accession>
<dbReference type="InterPro" id="IPR013087">
    <property type="entry name" value="Znf_C2H2_type"/>
</dbReference>
<dbReference type="SUPFAM" id="SSF47923">
    <property type="entry name" value="Ypt/Rab-GAP domain of gyp1p"/>
    <property type="match status" value="2"/>
</dbReference>
<dbReference type="GO" id="GO:0031267">
    <property type="term" value="F:small GTPase binding"/>
    <property type="evidence" value="ECO:0007669"/>
    <property type="project" value="TreeGrafter"/>
</dbReference>
<evidence type="ECO:0000256" key="3">
    <source>
        <dbReference type="PROSITE-ProRule" id="PRU00042"/>
    </source>
</evidence>
<dbReference type="FunFam" id="1.10.10.750:FF:000002">
    <property type="entry name" value="Ecotropic viral integration site 5"/>
    <property type="match status" value="1"/>
</dbReference>
<dbReference type="FunFam" id="3.30.160.60:FF:000827">
    <property type="entry name" value="Zinc finger protein Gfi-1"/>
    <property type="match status" value="1"/>
</dbReference>
<evidence type="ECO:0000259" key="8">
    <source>
        <dbReference type="PROSITE" id="PS50157"/>
    </source>
</evidence>
<dbReference type="PROSITE" id="PS50086">
    <property type="entry name" value="TBC_RABGAP"/>
    <property type="match status" value="1"/>
</dbReference>
<keyword evidence="3" id="KW-0862">Zinc</keyword>
<organism evidence="9 10">
    <name type="scientific">Hemibagrus wyckioides</name>
    <dbReference type="NCBI Taxonomy" id="337641"/>
    <lineage>
        <taxon>Eukaryota</taxon>
        <taxon>Metazoa</taxon>
        <taxon>Chordata</taxon>
        <taxon>Craniata</taxon>
        <taxon>Vertebrata</taxon>
        <taxon>Euteleostomi</taxon>
        <taxon>Actinopterygii</taxon>
        <taxon>Neopterygii</taxon>
        <taxon>Teleostei</taxon>
        <taxon>Ostariophysi</taxon>
        <taxon>Siluriformes</taxon>
        <taxon>Bagridae</taxon>
        <taxon>Hemibagrus</taxon>
    </lineage>
</organism>
<feature type="compositionally biased region" description="Low complexity" evidence="5">
    <location>
        <begin position="9"/>
        <end position="37"/>
    </location>
</feature>
<feature type="domain" description="C2H2-type" evidence="8">
    <location>
        <begin position="1159"/>
        <end position="1186"/>
    </location>
</feature>
<dbReference type="Gene3D" id="1.10.8.270">
    <property type="entry name" value="putative rabgap domain of human tbc1 domain family member 14 like domains"/>
    <property type="match status" value="1"/>
</dbReference>
<sequence>MASQVAAPSSLHTVVGSSTVSLSSPGLSPSTPSSSHLSPDEVELLAKLEEQNRLLEIDSKSLRSVNGSRRNSGSSLVSSSSASSNLSHLEEDSWILWGRIVNEWEEVRKKKEKQLKDLVRKGIPHHFRAIVWQLLCSAQNLPIKDQYSELLKMTSPCEKLIRRDIARTYPEHEFFKEKDSLGQEVLFNVMKAYSLVDREVGYCQGSAFIVGLLLMQMPEEEAFCVFVKLMQDYRLRELFKPSMAELGLCMYQFEYMIQEQLPELHIHFQAQSFHTSMYASSWFLTIFLTSFPLPVATRIFDIFMCEGLEIVFRVGLAILQMNQAELIQLDMEGMLQYFQKVIPHQLDSGPDKVIQVAYQVKYNAKKMKKLEKEYTTIKTKEMEEQVEIKRLRTENRLLKQRIDTLEKESASLADRLIQGQVTRAQEAEENYLVKRELATVKQQSEEVSAQLKQAQGTIKQLQQQQQPVKGNPRYSEESILQLERELVQARLKEAESQCALKEMQDKILEIEKRNTSLPDESNVVRLQEELIAVKIREAEALTGLKELRQQVRDLEEHWQRHLARTAGRWKDSPRKNSTNELQDELMSVRLREAEAQAELRETRQRLLEVETQNQIHSNQLRRAEQETRSLHERLQILSTQNKLLNSELQESKRKQAEIECKNKEEVMAVRLREADNMAAMAELQQQISELEIQKEEGKVQGQLNNTDSNQYIRDLKDQIAELRDEIRCLKGQRGIPNRTNFDRIHIVNHYGGDDESNQSSDDDGVKLPLSVNPCRGGGRITLHPQLGDTDSEGDEDGESLRLEIDKTIVYNPSICSDGNPAWRRCRQKAPVLEAQPRLQGHRDTESQEKDESEKRRKMPRSFLVKSKKAHSYHQPRSLEDNYSKLDTTLAHIGADSKSAEGEDVCVDVGSAEAAEVLALAHSATAPSRSPLSCSSSVCDRSSDYEDSWRPPSPSASPDSEKSFSPSVDETQPFAVPFEPWSNSYSGSEMRQLVRQNFNPHHPSLSYYGERVIGSSHFGERGSSTGIYGNYESTTNLFERPATAPGLYGDREIHRPEMKTDTTGLCTRLILNGAFKCIKCSKVFSTPHGLEVHVRRSHSGTRPFACDICGKTFGHAVSLEQHRSVHSQERSFDCKICGKTFKRSSTLSTHLLIHSDTRPYPCQYCGKRFHQKSDMKKHTFIHTGEKPHKCQICNANELLDVLLKQVEETDPGAIADTITILMQHIQPVLMRLDDSKPASLSLALDSLHKQMSKLPVPYTHKQEEEDVHGLGLCCTALLTFVQPFVQEVKSQDAKSPVASTYHARMRTVLYKFCMESLREPLLEAQLDRETHKSQNSPLWNFATEIMTTLSAIQEPLPNLLLYYPLRGKEDKRVVQDDSLLHESRACLAYLLFVQLIAIELFPAVFSPVFILQCNMEYINILLGR</sequence>
<dbReference type="Pfam" id="PF00096">
    <property type="entry name" value="zf-C2H2"/>
    <property type="match status" value="3"/>
</dbReference>
<feature type="domain" description="Rab-GAP TBC" evidence="7">
    <location>
        <begin position="122"/>
        <end position="307"/>
    </location>
</feature>
<comment type="caution">
    <text evidence="9">The sequence shown here is derived from an EMBL/GenBank/DDBJ whole genome shotgun (WGS) entry which is preliminary data.</text>
</comment>
<dbReference type="EMBL" id="JAHKSW010000011">
    <property type="protein sequence ID" value="KAG7326405.1"/>
    <property type="molecule type" value="Genomic_DNA"/>
</dbReference>